<dbReference type="InParanoid" id="A0A067RHV4"/>
<organism evidence="1 2">
    <name type="scientific">Zootermopsis nevadensis</name>
    <name type="common">Dampwood termite</name>
    <dbReference type="NCBI Taxonomy" id="136037"/>
    <lineage>
        <taxon>Eukaryota</taxon>
        <taxon>Metazoa</taxon>
        <taxon>Ecdysozoa</taxon>
        <taxon>Arthropoda</taxon>
        <taxon>Hexapoda</taxon>
        <taxon>Insecta</taxon>
        <taxon>Pterygota</taxon>
        <taxon>Neoptera</taxon>
        <taxon>Polyneoptera</taxon>
        <taxon>Dictyoptera</taxon>
        <taxon>Blattodea</taxon>
        <taxon>Blattoidea</taxon>
        <taxon>Termitoidae</taxon>
        <taxon>Termopsidae</taxon>
        <taxon>Zootermopsis</taxon>
    </lineage>
</organism>
<dbReference type="Proteomes" id="UP000027135">
    <property type="component" value="Unassembled WGS sequence"/>
</dbReference>
<evidence type="ECO:0000313" key="2">
    <source>
        <dbReference type="Proteomes" id="UP000027135"/>
    </source>
</evidence>
<accession>A0A067RHV4</accession>
<protein>
    <submittedName>
        <fullName evidence="1">Uncharacterized protein</fullName>
    </submittedName>
</protein>
<gene>
    <name evidence="1" type="ORF">L798_05810</name>
</gene>
<proteinExistence type="predicted"/>
<reference evidence="1 2" key="1">
    <citation type="journal article" date="2014" name="Nat. Commun.">
        <title>Molecular traces of alternative social organization in a termite genome.</title>
        <authorList>
            <person name="Terrapon N."/>
            <person name="Li C."/>
            <person name="Robertson H.M."/>
            <person name="Ji L."/>
            <person name="Meng X."/>
            <person name="Booth W."/>
            <person name="Chen Z."/>
            <person name="Childers C.P."/>
            <person name="Glastad K.M."/>
            <person name="Gokhale K."/>
            <person name="Gowin J."/>
            <person name="Gronenberg W."/>
            <person name="Hermansen R.A."/>
            <person name="Hu H."/>
            <person name="Hunt B.G."/>
            <person name="Huylmans A.K."/>
            <person name="Khalil S.M."/>
            <person name="Mitchell R.D."/>
            <person name="Munoz-Torres M.C."/>
            <person name="Mustard J.A."/>
            <person name="Pan H."/>
            <person name="Reese J.T."/>
            <person name="Scharf M.E."/>
            <person name="Sun F."/>
            <person name="Vogel H."/>
            <person name="Xiao J."/>
            <person name="Yang W."/>
            <person name="Yang Z."/>
            <person name="Yang Z."/>
            <person name="Zhou J."/>
            <person name="Zhu J."/>
            <person name="Brent C.S."/>
            <person name="Elsik C.G."/>
            <person name="Goodisman M.A."/>
            <person name="Liberles D.A."/>
            <person name="Roe R.M."/>
            <person name="Vargo E.L."/>
            <person name="Vilcinskas A."/>
            <person name="Wang J."/>
            <person name="Bornberg-Bauer E."/>
            <person name="Korb J."/>
            <person name="Zhang G."/>
            <person name="Liebig J."/>
        </authorList>
    </citation>
    <scope>NUCLEOTIDE SEQUENCE [LARGE SCALE GENOMIC DNA]</scope>
    <source>
        <tissue evidence="1">Whole organism</tissue>
    </source>
</reference>
<dbReference type="EMBL" id="KK852461">
    <property type="protein sequence ID" value="KDR23446.1"/>
    <property type="molecule type" value="Genomic_DNA"/>
</dbReference>
<sequence length="47" mass="5263">MSVNVYKPSGKTCYNFNRENTTLKHQAEGTPLVFHPQLPIPGSSLLF</sequence>
<name>A0A067RHV4_ZOONE</name>
<keyword evidence="2" id="KW-1185">Reference proteome</keyword>
<evidence type="ECO:0000313" key="1">
    <source>
        <dbReference type="EMBL" id="KDR23446.1"/>
    </source>
</evidence>
<dbReference type="AlphaFoldDB" id="A0A067RHV4"/>